<keyword evidence="1 2" id="KW-0732">Signal</keyword>
<accession>A0A0Q2MFA9</accession>
<dbReference type="Gene3D" id="3.10.560.10">
    <property type="entry name" value="Outer membrane lipoprotein wza domain like"/>
    <property type="match status" value="1"/>
</dbReference>
<feature type="chain" id="PRO_5006194523" evidence="2">
    <location>
        <begin position="22"/>
        <end position="191"/>
    </location>
</feature>
<feature type="signal peptide" evidence="2">
    <location>
        <begin position="1"/>
        <end position="21"/>
    </location>
</feature>
<evidence type="ECO:0000256" key="1">
    <source>
        <dbReference type="ARBA" id="ARBA00022729"/>
    </source>
</evidence>
<proteinExistence type="predicted"/>
<dbReference type="Pfam" id="PF10531">
    <property type="entry name" value="SLBB"/>
    <property type="match status" value="1"/>
</dbReference>
<dbReference type="PANTHER" id="PTHR33619">
    <property type="entry name" value="POLYSACCHARIDE EXPORT PROTEIN GFCE-RELATED"/>
    <property type="match status" value="1"/>
</dbReference>
<dbReference type="GeneID" id="50536927"/>
<dbReference type="AlphaFoldDB" id="A0A0Q2MFA9"/>
<evidence type="ECO:0000313" key="5">
    <source>
        <dbReference type="EMBL" id="KQH86689.1"/>
    </source>
</evidence>
<keyword evidence="6" id="KW-1185">Reference proteome</keyword>
<dbReference type="RefSeq" id="WP_004726865.1">
    <property type="nucleotide sequence ID" value="NZ_CABLCD010000014.1"/>
</dbReference>
<reference evidence="5 6" key="1">
    <citation type="submission" date="2015-08" db="EMBL/GenBank/DDBJ databases">
        <title>Antibacterial properties of a collection of Vibrionaceae strains.</title>
        <authorList>
            <person name="Giubergia S."/>
        </authorList>
    </citation>
    <scope>NUCLEOTIDE SEQUENCE [LARGE SCALE GENOMIC DNA]</scope>
    <source>
        <strain evidence="5 6">S0821</strain>
    </source>
</reference>
<dbReference type="Pfam" id="PF02563">
    <property type="entry name" value="Poly_export"/>
    <property type="match status" value="1"/>
</dbReference>
<dbReference type="InParanoid" id="A0A0Q2MFA9"/>
<evidence type="ECO:0000259" key="4">
    <source>
        <dbReference type="Pfam" id="PF10531"/>
    </source>
</evidence>
<dbReference type="Gene3D" id="3.30.1950.10">
    <property type="entry name" value="wza like domain"/>
    <property type="match status" value="1"/>
</dbReference>
<dbReference type="InterPro" id="IPR003715">
    <property type="entry name" value="Poly_export_N"/>
</dbReference>
<dbReference type="PANTHER" id="PTHR33619:SF3">
    <property type="entry name" value="POLYSACCHARIDE EXPORT PROTEIN GFCE-RELATED"/>
    <property type="match status" value="1"/>
</dbReference>
<name>A0A0Q2MFA9_VIBFU</name>
<dbReference type="Proteomes" id="UP000051221">
    <property type="component" value="Unassembled WGS sequence"/>
</dbReference>
<protein>
    <submittedName>
        <fullName evidence="5">Capsular biosynthesis protein</fullName>
    </submittedName>
</protein>
<comment type="caution">
    <text evidence="5">The sequence shown here is derived from an EMBL/GenBank/DDBJ whole genome shotgun (WGS) entry which is preliminary data.</text>
</comment>
<dbReference type="InterPro" id="IPR019554">
    <property type="entry name" value="Soluble_ligand-bd"/>
</dbReference>
<evidence type="ECO:0000256" key="2">
    <source>
        <dbReference type="SAM" id="SignalP"/>
    </source>
</evidence>
<evidence type="ECO:0000259" key="3">
    <source>
        <dbReference type="Pfam" id="PF02563"/>
    </source>
</evidence>
<dbReference type="GO" id="GO:0015159">
    <property type="term" value="F:polysaccharide transmembrane transporter activity"/>
    <property type="evidence" value="ECO:0007669"/>
    <property type="project" value="InterPro"/>
</dbReference>
<organism evidence="5 6">
    <name type="scientific">Vibrio furnissii</name>
    <dbReference type="NCBI Taxonomy" id="29494"/>
    <lineage>
        <taxon>Bacteria</taxon>
        <taxon>Pseudomonadati</taxon>
        <taxon>Pseudomonadota</taxon>
        <taxon>Gammaproteobacteria</taxon>
        <taxon>Vibrionales</taxon>
        <taxon>Vibrionaceae</taxon>
        <taxon>Vibrio</taxon>
    </lineage>
</organism>
<feature type="domain" description="Polysaccharide export protein N-terminal" evidence="3">
    <location>
        <begin position="40"/>
        <end position="113"/>
    </location>
</feature>
<dbReference type="InterPro" id="IPR049712">
    <property type="entry name" value="Poly_export"/>
</dbReference>
<feature type="domain" description="Soluble ligand binding" evidence="4">
    <location>
        <begin position="118"/>
        <end position="160"/>
    </location>
</feature>
<evidence type="ECO:0000313" key="6">
    <source>
        <dbReference type="Proteomes" id="UP000051221"/>
    </source>
</evidence>
<sequence>MRALVIAWLSLMWLVVSPVSAQETPSPSAQSVDDAPARELQDYHLGTGDMIDIIVHGEPDMSMKLKISKAGVVNFPYIGEITLTGKTPSQVEADIENRLRGDYLLNPMVTVNLAEFRKIYVSGEVEQPNGYEYQPNLTVEQAIALAGGFTDRADRKDINIRVASNHELIKKVELTHLIQPGDTIIVEQSFF</sequence>
<dbReference type="EMBL" id="LKHS01000005">
    <property type="protein sequence ID" value="KQH86689.1"/>
    <property type="molecule type" value="Genomic_DNA"/>
</dbReference>
<gene>
    <name evidence="5" type="ORF">AMR76_06255</name>
</gene>